<dbReference type="InterPro" id="IPR004776">
    <property type="entry name" value="Mem_transp_PIN-like"/>
</dbReference>
<keyword evidence="4" id="KW-1003">Cell membrane</keyword>
<evidence type="ECO:0000256" key="8">
    <source>
        <dbReference type="SAM" id="Phobius"/>
    </source>
</evidence>
<feature type="transmembrane region" description="Helical" evidence="8">
    <location>
        <begin position="38"/>
        <end position="56"/>
    </location>
</feature>
<evidence type="ECO:0000313" key="10">
    <source>
        <dbReference type="Proteomes" id="UP000831607"/>
    </source>
</evidence>
<comment type="subcellular location">
    <subcellularLocation>
        <location evidence="1">Cell membrane</location>
        <topology evidence="1">Multi-pass membrane protein</topology>
    </subcellularLocation>
</comment>
<protein>
    <submittedName>
        <fullName evidence="9">AEC family transporter</fullName>
    </submittedName>
</protein>
<keyword evidence="6 8" id="KW-1133">Transmembrane helix</keyword>
<evidence type="ECO:0000256" key="1">
    <source>
        <dbReference type="ARBA" id="ARBA00004651"/>
    </source>
</evidence>
<dbReference type="PANTHER" id="PTHR36838">
    <property type="entry name" value="AUXIN EFFLUX CARRIER FAMILY PROTEIN"/>
    <property type="match status" value="1"/>
</dbReference>
<reference evidence="9 10" key="1">
    <citation type="submission" date="2020-11" db="EMBL/GenBank/DDBJ databases">
        <title>Algicoccus daihaiensis sp.nov., isolated from Daihai Lake in Inner Mongolia.</title>
        <authorList>
            <person name="Kai J."/>
        </authorList>
    </citation>
    <scope>NUCLEOTIDE SEQUENCE [LARGE SCALE GENOMIC DNA]</scope>
    <source>
        <strain evidence="10">f23</strain>
    </source>
</reference>
<dbReference type="Gene3D" id="1.20.1530.20">
    <property type="match status" value="1"/>
</dbReference>
<keyword evidence="7 8" id="KW-0472">Membrane</keyword>
<feature type="transmembrane region" description="Helical" evidence="8">
    <location>
        <begin position="202"/>
        <end position="223"/>
    </location>
</feature>
<evidence type="ECO:0000256" key="4">
    <source>
        <dbReference type="ARBA" id="ARBA00022475"/>
    </source>
</evidence>
<evidence type="ECO:0000256" key="5">
    <source>
        <dbReference type="ARBA" id="ARBA00022692"/>
    </source>
</evidence>
<organism evidence="9 10">
    <name type="scientific">Orrella daihaiensis</name>
    <dbReference type="NCBI Taxonomy" id="2782176"/>
    <lineage>
        <taxon>Bacteria</taxon>
        <taxon>Pseudomonadati</taxon>
        <taxon>Pseudomonadota</taxon>
        <taxon>Betaproteobacteria</taxon>
        <taxon>Burkholderiales</taxon>
        <taxon>Alcaligenaceae</taxon>
        <taxon>Orrella</taxon>
    </lineage>
</organism>
<comment type="similarity">
    <text evidence="2">Belongs to the auxin efflux carrier (TC 2.A.69) family.</text>
</comment>
<dbReference type="EMBL" id="CP063982">
    <property type="protein sequence ID" value="UOD51283.1"/>
    <property type="molecule type" value="Genomic_DNA"/>
</dbReference>
<sequence>MINLILTALAPVAFVVLLGFLAGKTKLIGSDGAKSLSTAVVNFALPCALFVSIFGFSPSQFENIPYVLTLLIGITLPFFVALFLGLFVWKKPPGEAALFGSNSGFPDMAYFGLPVVLTVVGQQGMLPIIVGNIITSIIVIPIIMAMLNKEKGTASGAAATPGLGSILLNTIKQPVVWAPILGLILALLGFKLPALATDSLKLLGNVSGGLALFTLGILLSFLTPRIDLQVVTVVIVKNFLMPALVLVLALAFKLDPLLAKGAIIIVACPAATMGAMLSSQFAIATDKIPGQILASNVVAIFTMAMWIFIAEKLF</sequence>
<evidence type="ECO:0000313" key="9">
    <source>
        <dbReference type="EMBL" id="UOD51283.1"/>
    </source>
</evidence>
<evidence type="ECO:0000256" key="3">
    <source>
        <dbReference type="ARBA" id="ARBA00022448"/>
    </source>
</evidence>
<dbReference type="RefSeq" id="WP_243479750.1">
    <property type="nucleotide sequence ID" value="NZ_CP063982.1"/>
</dbReference>
<proteinExistence type="inferred from homology"/>
<keyword evidence="3" id="KW-0813">Transport</keyword>
<dbReference type="InterPro" id="IPR038770">
    <property type="entry name" value="Na+/solute_symporter_sf"/>
</dbReference>
<feature type="transmembrane region" description="Helical" evidence="8">
    <location>
        <begin position="290"/>
        <end position="309"/>
    </location>
</feature>
<feature type="transmembrane region" description="Helical" evidence="8">
    <location>
        <begin position="230"/>
        <end position="252"/>
    </location>
</feature>
<keyword evidence="10" id="KW-1185">Reference proteome</keyword>
<dbReference type="Proteomes" id="UP000831607">
    <property type="component" value="Chromosome"/>
</dbReference>
<keyword evidence="5 8" id="KW-0812">Transmembrane</keyword>
<dbReference type="Pfam" id="PF03547">
    <property type="entry name" value="Mem_trans"/>
    <property type="match status" value="1"/>
</dbReference>
<evidence type="ECO:0000256" key="6">
    <source>
        <dbReference type="ARBA" id="ARBA00022989"/>
    </source>
</evidence>
<feature type="transmembrane region" description="Helical" evidence="8">
    <location>
        <begin position="258"/>
        <end position="278"/>
    </location>
</feature>
<accession>A0ABY4ALX7</accession>
<name>A0ABY4ALX7_9BURK</name>
<evidence type="ECO:0000256" key="2">
    <source>
        <dbReference type="ARBA" id="ARBA00010145"/>
    </source>
</evidence>
<dbReference type="PANTHER" id="PTHR36838:SF1">
    <property type="entry name" value="SLR1864 PROTEIN"/>
    <property type="match status" value="1"/>
</dbReference>
<gene>
    <name evidence="9" type="ORF">DHf2319_05185</name>
</gene>
<feature type="transmembrane region" description="Helical" evidence="8">
    <location>
        <begin position="125"/>
        <end position="147"/>
    </location>
</feature>
<feature type="transmembrane region" description="Helical" evidence="8">
    <location>
        <begin position="175"/>
        <end position="196"/>
    </location>
</feature>
<evidence type="ECO:0000256" key="7">
    <source>
        <dbReference type="ARBA" id="ARBA00023136"/>
    </source>
</evidence>
<feature type="transmembrane region" description="Helical" evidence="8">
    <location>
        <begin position="68"/>
        <end position="89"/>
    </location>
</feature>